<sequence length="104" mass="12155">MGTKDLVVAWNSMDEDDRFELESFEQVVALSYVKNLVSEDESLQFTYANGNQAAIDLFDVERFRYVPHDSHLAQYVRSKAKVDHEWDEQGNVLTNEKENRLLKK</sequence>
<dbReference type="Proteomes" id="UP000281488">
    <property type="component" value="Unassembled WGS sequence"/>
</dbReference>
<reference evidence="1 2" key="1">
    <citation type="submission" date="2018-10" db="EMBL/GenBank/DDBJ databases">
        <title>Genotypes and phenotypes of Enterococci isolated from broiler chickens.</title>
        <authorList>
            <person name="Muhammad A.R."/>
            <person name="Diarra M.S."/>
        </authorList>
    </citation>
    <scope>NUCLEOTIDE SEQUENCE [LARGE SCALE GENOMIC DNA]</scope>
    <source>
        <strain evidence="1 2">LIT2 A36'</strain>
    </source>
</reference>
<dbReference type="AlphaFoldDB" id="A0ABD7IVL1"/>
<dbReference type="RefSeq" id="WP_010709552.1">
    <property type="nucleotide sequence ID" value="NZ_CP091901.1"/>
</dbReference>
<organism evidence="1 2">
    <name type="scientific">Enterococcus faecalis</name>
    <name type="common">Streptococcus faecalis</name>
    <dbReference type="NCBI Taxonomy" id="1351"/>
    <lineage>
        <taxon>Bacteria</taxon>
        <taxon>Bacillati</taxon>
        <taxon>Bacillota</taxon>
        <taxon>Bacilli</taxon>
        <taxon>Lactobacillales</taxon>
        <taxon>Enterococcaceae</taxon>
        <taxon>Enterococcus</taxon>
    </lineage>
</organism>
<name>A0ABD7IVL1_ENTFL</name>
<proteinExistence type="predicted"/>
<accession>A0ABD7IVL1</accession>
<comment type="caution">
    <text evidence="1">The sequence shown here is derived from an EMBL/GenBank/DDBJ whole genome shotgun (WGS) entry which is preliminary data.</text>
</comment>
<evidence type="ECO:0000313" key="2">
    <source>
        <dbReference type="Proteomes" id="UP000281488"/>
    </source>
</evidence>
<gene>
    <name evidence="1" type="ORF">EGW16_13995</name>
</gene>
<evidence type="ECO:0000313" key="1">
    <source>
        <dbReference type="EMBL" id="ROX30418.1"/>
    </source>
</evidence>
<protein>
    <submittedName>
        <fullName evidence="1">Uncharacterized protein</fullName>
    </submittedName>
</protein>
<dbReference type="EMBL" id="RKMZ01000009">
    <property type="protein sequence ID" value="ROX30418.1"/>
    <property type="molecule type" value="Genomic_DNA"/>
</dbReference>